<gene>
    <name evidence="1" type="ordered locus">VVA1098</name>
</gene>
<dbReference type="AlphaFoldDB" id="Q7MDD8"/>
<sequence>MQQVATTFRQFVRLQLRFYPFGQHCHAKVFPDSDDVFDHVERLCVILDVVDKALVDLQLIDGQIF</sequence>
<dbReference type="HOGENOM" id="CLU_2848721_0_0_6"/>
<proteinExistence type="predicted"/>
<accession>Q7MDD8</accession>
<reference evidence="1 2" key="1">
    <citation type="journal article" date="2003" name="Genome Res.">
        <title>Comparative genome analysis of Vibrio vulnificus, a marine pathogen.</title>
        <authorList>
            <person name="Chen C.Y."/>
            <person name="Wu K.M."/>
            <person name="Chang Y.C."/>
            <person name="Chang C.H."/>
            <person name="Tsai H.C."/>
            <person name="Liao T.L."/>
            <person name="Liu Y.M."/>
            <person name="Chen H.J."/>
            <person name="Shen A.B."/>
            <person name="Li J.C."/>
            <person name="Su T.L."/>
            <person name="Shao C.P."/>
            <person name="Lee C.T."/>
            <person name="Hor L.I."/>
            <person name="Tsai S.F."/>
        </authorList>
    </citation>
    <scope>NUCLEOTIDE SEQUENCE [LARGE SCALE GENOMIC DNA]</scope>
    <source>
        <strain evidence="1 2">YJ016</strain>
    </source>
</reference>
<evidence type="ECO:0000313" key="2">
    <source>
        <dbReference type="Proteomes" id="UP000002675"/>
    </source>
</evidence>
<organism evidence="1 2">
    <name type="scientific">Vibrio vulnificus (strain YJ016)</name>
    <dbReference type="NCBI Taxonomy" id="196600"/>
    <lineage>
        <taxon>Bacteria</taxon>
        <taxon>Pseudomonadati</taxon>
        <taxon>Pseudomonadota</taxon>
        <taxon>Gammaproteobacteria</taxon>
        <taxon>Vibrionales</taxon>
        <taxon>Vibrionaceae</taxon>
        <taxon>Vibrio</taxon>
    </lineage>
</organism>
<dbReference type="Proteomes" id="UP000002675">
    <property type="component" value="Chromosome II"/>
</dbReference>
<name>Q7MDD8_VIBVY</name>
<dbReference type="KEGG" id="vvy:VVA1098"/>
<dbReference type="EMBL" id="BA000038">
    <property type="protein sequence ID" value="BAC97124.1"/>
    <property type="molecule type" value="Genomic_DNA"/>
</dbReference>
<protein>
    <submittedName>
        <fullName evidence="1">Uncharacterized protein</fullName>
    </submittedName>
</protein>
<evidence type="ECO:0000313" key="1">
    <source>
        <dbReference type="EMBL" id="BAC97124.1"/>
    </source>
</evidence>